<evidence type="ECO:0000256" key="6">
    <source>
        <dbReference type="PROSITE-ProRule" id="PRU00339"/>
    </source>
</evidence>
<dbReference type="GO" id="GO:0030244">
    <property type="term" value="P:cellulose biosynthetic process"/>
    <property type="evidence" value="ECO:0007669"/>
    <property type="project" value="UniProtKB-KW"/>
</dbReference>
<evidence type="ECO:0000256" key="5">
    <source>
        <dbReference type="ARBA" id="ARBA00022916"/>
    </source>
</evidence>
<keyword evidence="3" id="KW-0677">Repeat</keyword>
<dbReference type="Proteomes" id="UP000322079">
    <property type="component" value="Chromosome"/>
</dbReference>
<dbReference type="PANTHER" id="PTHR12558:SF33">
    <property type="entry name" value="BLL7664 PROTEIN"/>
    <property type="match status" value="1"/>
</dbReference>
<keyword evidence="2" id="KW-0732">Signal</keyword>
<evidence type="ECO:0000256" key="1">
    <source>
        <dbReference type="ARBA" id="ARBA00005186"/>
    </source>
</evidence>
<evidence type="ECO:0000313" key="9">
    <source>
        <dbReference type="Proteomes" id="UP000322079"/>
    </source>
</evidence>
<dbReference type="PANTHER" id="PTHR12558">
    <property type="entry name" value="CELL DIVISION CYCLE 16,23,27"/>
    <property type="match status" value="1"/>
</dbReference>
<dbReference type="Gene3D" id="1.25.40.10">
    <property type="entry name" value="Tetratricopeptide repeat domain"/>
    <property type="match status" value="4"/>
</dbReference>
<evidence type="ECO:0000313" key="8">
    <source>
        <dbReference type="EMBL" id="QEL55084.1"/>
    </source>
</evidence>
<dbReference type="InterPro" id="IPR003921">
    <property type="entry name" value="Cell_synth_C"/>
</dbReference>
<dbReference type="PRINTS" id="PR01441">
    <property type="entry name" value="CELLSNTHASEC"/>
</dbReference>
<keyword evidence="4 6" id="KW-0802">TPR repeat</keyword>
<gene>
    <name evidence="8" type="ORF">FYK34_05635</name>
</gene>
<feature type="domain" description="Cellulose synthase operon C C-terminal" evidence="7">
    <location>
        <begin position="888"/>
        <end position="1226"/>
    </location>
</feature>
<accession>A0A5C1DE82</accession>
<dbReference type="SUPFAM" id="SSF48452">
    <property type="entry name" value="TPR-like"/>
    <property type="match status" value="4"/>
</dbReference>
<dbReference type="UniPathway" id="UPA00694"/>
<protein>
    <recommendedName>
        <fullName evidence="7">Cellulose synthase operon C C-terminal domain-containing protein</fullName>
    </recommendedName>
</protein>
<keyword evidence="9" id="KW-1185">Reference proteome</keyword>
<dbReference type="SMART" id="SM00028">
    <property type="entry name" value="TPR"/>
    <property type="match status" value="7"/>
</dbReference>
<dbReference type="GO" id="GO:0019867">
    <property type="term" value="C:outer membrane"/>
    <property type="evidence" value="ECO:0007669"/>
    <property type="project" value="InterPro"/>
</dbReference>
<evidence type="ECO:0000256" key="3">
    <source>
        <dbReference type="ARBA" id="ARBA00022737"/>
    </source>
</evidence>
<dbReference type="InterPro" id="IPR011990">
    <property type="entry name" value="TPR-like_helical_dom_sf"/>
</dbReference>
<proteinExistence type="predicted"/>
<reference evidence="8 9" key="1">
    <citation type="submission" date="2019-08" db="EMBL/GenBank/DDBJ databases">
        <title>Chromobacterium paludis, a novel bacterium isolated from a Maryland marsh pond.</title>
        <authorList>
            <person name="Blackburn M.B."/>
            <person name="Gundersen-Rindal D.E."/>
        </authorList>
    </citation>
    <scope>NUCLEOTIDE SEQUENCE [LARGE SCALE GENOMIC DNA]</scope>
    <source>
        <strain evidence="9">IIBBL 257-1</strain>
    </source>
</reference>
<evidence type="ECO:0000259" key="7">
    <source>
        <dbReference type="Pfam" id="PF05420"/>
    </source>
</evidence>
<dbReference type="KEGG" id="chrm:FYK34_05635"/>
<name>A0A5C1DE82_9NEIS</name>
<dbReference type="InterPro" id="IPR008410">
    <property type="entry name" value="BCSC_C"/>
</dbReference>
<evidence type="ECO:0000256" key="4">
    <source>
        <dbReference type="ARBA" id="ARBA00022803"/>
    </source>
</evidence>
<dbReference type="AlphaFoldDB" id="A0A5C1DE82"/>
<evidence type="ECO:0000256" key="2">
    <source>
        <dbReference type="ARBA" id="ARBA00022729"/>
    </source>
</evidence>
<keyword evidence="5" id="KW-0135">Cellulose biosynthesis</keyword>
<dbReference type="InterPro" id="IPR019734">
    <property type="entry name" value="TPR_rpt"/>
</dbReference>
<comment type="pathway">
    <text evidence="1">Glycan metabolism; bacterial cellulose biosynthesis.</text>
</comment>
<sequence>MGRPQEAQQALERFYRLSAGPSPQHAEALTLQALGQLQLKQDKQAAQTLAKLRALYPGHPGIARVEQMQRVLGADRGKLLRAHELFAIGKVEEAYAAFNEVYQGRPPDGPLALEYWQVAARLPGSWERARAELQAIVARGQSNHAARLALSNIYLLHPPVPRAVLDELKTLSGFDDSRGDALAQWRRALLQADQGWSQADYQAYLERAPDDATVRAKMDEVQANRQRQQTLLADPGYRALLAAGRELDANRLDLAERDLKLAAARYRQLPEYWQSLGRLREKQGRYGEAVASYRSGQTLGGDGWGPRIAGAQLAADLARIGEAMKQQDWSGARRLLDAARQAHPEDADVLLAQADWEAAQGHAAAARDGYWLVLRRRPDSGAALAGLMGGYLDQGRFDEAGQLLAAIPAAQRAKLGESYVTAQAQLARARGDAWLDKGQAGPALPYLRQAVALQPQNVWNRYALASALLALGKGEEGSALLNELAAPPQADPANLYAYALFESKRDANRAALGALERVPPAARTPGMAALQRRVWLNQTVALAVAEVAQGRPDPARQRLLAAESAMGDDVARLGELAAAWQRLGETARARRLLQSLYLRQPTLDSQLAYADLLLGQGELAAAQPLLDAAMHERERMRAEQRQTLDGLRADLAVAQAEQARAAGRQDEADAILRRAAALAPDSASLQRGLLAIDLRQKNWPAAISRAGKLLDARPNDEETRLSLLDAEIGAGRLADARAVADSLLQPAADKRDPDFTLRVLDRVRAMGETARADRELDRLLASGAATPGVYLQLAERARAAHRPDEALKLYRQGLALSVPQPAAADVPAAKAMPAAPPTGPLQPLPAEDARQESLHRGYAELRDERSVKVWQGADLLYRRPGDGTPGTSQMSMWQAPLWVEMPAGGEGRYFLRADAVSMNAGTLDLDAGNNYTLNRFGSVAACAANSTPQACAAVYGNQSARGAALGLGYESERWRLDIGHSPIGFPVSNLLGGARYSGSLSTLNYKLELSRRPLTSSLLTYAGVRDPFTGQTWGGVVADSIGGSLGYDQGGRFGVWSNFAYQQLTGKNVESNSNLTAMAGIYWRLLDEPARSVTLGLNSINFWYRKNLGGFTFGQGGYYSPQRYDSLSLPLRYAARNERWSYFVRGSVSVSSAREDAAPFYPTRPDLQAAAGNPFFSASSGPGSGYELSGAFEYQASPTLAFGGMLDVQHSQFFQPSRLVLYLRYQPDGASQPLPFPVEPLQPYSGF</sequence>
<dbReference type="EMBL" id="CP043473">
    <property type="protein sequence ID" value="QEL55084.1"/>
    <property type="molecule type" value="Genomic_DNA"/>
</dbReference>
<dbReference type="Pfam" id="PF05420">
    <property type="entry name" value="BCSC_C"/>
    <property type="match status" value="1"/>
</dbReference>
<dbReference type="GO" id="GO:0006011">
    <property type="term" value="P:UDP-alpha-D-glucose metabolic process"/>
    <property type="evidence" value="ECO:0007669"/>
    <property type="project" value="InterPro"/>
</dbReference>
<dbReference type="Pfam" id="PF14559">
    <property type="entry name" value="TPR_19"/>
    <property type="match status" value="1"/>
</dbReference>
<dbReference type="PROSITE" id="PS50005">
    <property type="entry name" value="TPR"/>
    <property type="match status" value="1"/>
</dbReference>
<organism evidence="8 9">
    <name type="scientific">Chromobacterium paludis</name>
    <dbReference type="NCBI Taxonomy" id="2605945"/>
    <lineage>
        <taxon>Bacteria</taxon>
        <taxon>Pseudomonadati</taxon>
        <taxon>Pseudomonadota</taxon>
        <taxon>Betaproteobacteria</taxon>
        <taxon>Neisseriales</taxon>
        <taxon>Chromobacteriaceae</taxon>
        <taxon>Chromobacterium</taxon>
    </lineage>
</organism>
<feature type="repeat" description="TPR" evidence="6">
    <location>
        <begin position="424"/>
        <end position="457"/>
    </location>
</feature>